<feature type="domain" description="PiggyBac transposable element-derived protein" evidence="1">
    <location>
        <begin position="1"/>
        <end position="304"/>
    </location>
</feature>
<dbReference type="Proteomes" id="UP001652740">
    <property type="component" value="Unplaced"/>
</dbReference>
<name>A0ABM3MQC9_GALME</name>
<keyword evidence="2" id="KW-1185">Reference proteome</keyword>
<gene>
    <name evidence="3" type="primary">LOC128201240</name>
</gene>
<sequence>MGLILLAGVQKSNHLNVEELFRTDGGSVEIFRLSISAQRFQFLLRVLRFDDGSTRQQRKAIDKICHIREVFEKFVQNCKNNYTLSAFVTVDEKMESFRGKCSFRQYIPNKPNPYGIKIQALCDSKVFYTFNMEIYPGKQPNEGLVCDNSGLAVVQRLSEPIFNTGRNVITENWYTSVPLAEMLLQRGLTTVGTIRKNKKEIPPDFNVLRGRSVKSNMFGFRDNMVLVSHIPKKGKNVLLISTMHNDAKTDVETGKPDIILSYNDTKGGVDVVDRLCANYDCARATRRWSMVVFYAMLNVSTINSQVIYIANNSNSKSLRRHFIENLAMKLIEPHIRERQTQLNLPRSLRQRLSEILKIDEVTETAGRSRNGRCYKCGWQKNRKTKYTCHKCKKYLCLEHVVPSCSNCLTGDEE</sequence>
<dbReference type="RefSeq" id="XP_052753581.1">
    <property type="nucleotide sequence ID" value="XM_052897621.1"/>
</dbReference>
<dbReference type="PANTHER" id="PTHR46599">
    <property type="entry name" value="PIGGYBAC TRANSPOSABLE ELEMENT-DERIVED PROTEIN 4"/>
    <property type="match status" value="1"/>
</dbReference>
<dbReference type="InterPro" id="IPR029526">
    <property type="entry name" value="PGBD"/>
</dbReference>
<dbReference type="GeneID" id="128201240"/>
<evidence type="ECO:0000313" key="2">
    <source>
        <dbReference type="Proteomes" id="UP001652740"/>
    </source>
</evidence>
<accession>A0ABM3MQC9</accession>
<proteinExistence type="predicted"/>
<evidence type="ECO:0000313" key="3">
    <source>
        <dbReference type="RefSeq" id="XP_052753581.1"/>
    </source>
</evidence>
<organism evidence="2 3">
    <name type="scientific">Galleria mellonella</name>
    <name type="common">Greater wax moth</name>
    <dbReference type="NCBI Taxonomy" id="7137"/>
    <lineage>
        <taxon>Eukaryota</taxon>
        <taxon>Metazoa</taxon>
        <taxon>Ecdysozoa</taxon>
        <taxon>Arthropoda</taxon>
        <taxon>Hexapoda</taxon>
        <taxon>Insecta</taxon>
        <taxon>Pterygota</taxon>
        <taxon>Neoptera</taxon>
        <taxon>Endopterygota</taxon>
        <taxon>Lepidoptera</taxon>
        <taxon>Glossata</taxon>
        <taxon>Ditrysia</taxon>
        <taxon>Pyraloidea</taxon>
        <taxon>Pyralidae</taxon>
        <taxon>Galleriinae</taxon>
        <taxon>Galleria</taxon>
    </lineage>
</organism>
<evidence type="ECO:0000259" key="1">
    <source>
        <dbReference type="Pfam" id="PF13843"/>
    </source>
</evidence>
<dbReference type="PANTHER" id="PTHR46599:SF6">
    <property type="entry name" value="DUAL SPECIFICITY PHOSPHATASE 26"/>
    <property type="match status" value="1"/>
</dbReference>
<protein>
    <submittedName>
        <fullName evidence="3">Uncharacterized protein LOC128201240</fullName>
    </submittedName>
</protein>
<dbReference type="Pfam" id="PF13843">
    <property type="entry name" value="DDE_Tnp_1_7"/>
    <property type="match status" value="1"/>
</dbReference>
<reference evidence="3" key="1">
    <citation type="submission" date="2025-08" db="UniProtKB">
        <authorList>
            <consortium name="RefSeq"/>
        </authorList>
    </citation>
    <scope>IDENTIFICATION</scope>
    <source>
        <tissue evidence="3">Whole larvae</tissue>
    </source>
</reference>